<feature type="coiled-coil region" evidence="9">
    <location>
        <begin position="938"/>
        <end position="966"/>
    </location>
</feature>
<evidence type="ECO:0000256" key="4">
    <source>
        <dbReference type="ARBA" id="ARBA00022737"/>
    </source>
</evidence>
<feature type="transmembrane region" description="Helical" evidence="11">
    <location>
        <begin position="1140"/>
        <end position="1164"/>
    </location>
</feature>
<gene>
    <name evidence="13" type="primary">RvY_07561-1</name>
    <name evidence="13" type="synonym">RvY_07561.1</name>
    <name evidence="13" type="ORF">RvY_07561</name>
</gene>
<evidence type="ECO:0000256" key="1">
    <source>
        <dbReference type="ARBA" id="ARBA00004479"/>
    </source>
</evidence>
<evidence type="ECO:0000256" key="9">
    <source>
        <dbReference type="SAM" id="Coils"/>
    </source>
</evidence>
<dbReference type="AlphaFoldDB" id="A0A1D1VB18"/>
<feature type="region of interest" description="Disordered" evidence="10">
    <location>
        <begin position="25"/>
        <end position="53"/>
    </location>
</feature>
<evidence type="ECO:0000313" key="13">
    <source>
        <dbReference type="EMBL" id="GAU96063.1"/>
    </source>
</evidence>
<keyword evidence="2 11" id="KW-0812">Transmembrane</keyword>
<feature type="repeat" description="Cys-rich GLG1" evidence="8">
    <location>
        <begin position="724"/>
        <end position="784"/>
    </location>
</feature>
<dbReference type="InterPro" id="IPR017873">
    <property type="entry name" value="Cys-rich_GLG1_repeat_euk"/>
</dbReference>
<evidence type="ECO:0008006" key="15">
    <source>
        <dbReference type="Google" id="ProtNLM"/>
    </source>
</evidence>
<dbReference type="PANTHER" id="PTHR11884">
    <property type="entry name" value="SELECTIN LIGAND RELATED"/>
    <property type="match status" value="1"/>
</dbReference>
<accession>A0A1D1VB18</accession>
<keyword evidence="14" id="KW-1185">Reference proteome</keyword>
<feature type="repeat" description="Cys-rich GLG1" evidence="8">
    <location>
        <begin position="392"/>
        <end position="450"/>
    </location>
</feature>
<dbReference type="PROSITE" id="PS51289">
    <property type="entry name" value="GLG1_C_RICH"/>
    <property type="match status" value="6"/>
</dbReference>
<keyword evidence="9" id="KW-0175">Coiled coil</keyword>
<feature type="repeat" description="Cys-rich GLG1" evidence="8">
    <location>
        <begin position="263"/>
        <end position="323"/>
    </location>
</feature>
<proteinExistence type="predicted"/>
<evidence type="ECO:0000256" key="6">
    <source>
        <dbReference type="ARBA" id="ARBA00023136"/>
    </source>
</evidence>
<dbReference type="EMBL" id="BDGG01000003">
    <property type="protein sequence ID" value="GAU96063.1"/>
    <property type="molecule type" value="Genomic_DNA"/>
</dbReference>
<feature type="repeat" description="Cys-rich GLG1" evidence="8">
    <location>
        <begin position="907"/>
        <end position="979"/>
    </location>
</feature>
<evidence type="ECO:0000256" key="10">
    <source>
        <dbReference type="SAM" id="MobiDB-lite"/>
    </source>
</evidence>
<feature type="signal peptide" evidence="12">
    <location>
        <begin position="1"/>
        <end position="23"/>
    </location>
</feature>
<dbReference type="Proteomes" id="UP000186922">
    <property type="component" value="Unassembled WGS sequence"/>
</dbReference>
<keyword evidence="3 12" id="KW-0732">Signal</keyword>
<evidence type="ECO:0000256" key="3">
    <source>
        <dbReference type="ARBA" id="ARBA00022729"/>
    </source>
</evidence>
<evidence type="ECO:0000256" key="12">
    <source>
        <dbReference type="SAM" id="SignalP"/>
    </source>
</evidence>
<evidence type="ECO:0000256" key="5">
    <source>
        <dbReference type="ARBA" id="ARBA00022989"/>
    </source>
</evidence>
<keyword evidence="6 11" id="KW-0472">Membrane</keyword>
<comment type="caution">
    <text evidence="13">The sequence shown here is derived from an EMBL/GenBank/DDBJ whole genome shotgun (WGS) entry which is preliminary data.</text>
</comment>
<feature type="repeat" description="Cys-rich GLG1" evidence="8">
    <location>
        <begin position="1037"/>
        <end position="1097"/>
    </location>
</feature>
<keyword evidence="4" id="KW-0677">Repeat</keyword>
<feature type="repeat" description="Cys-rich GLG1" evidence="8">
    <location>
        <begin position="791"/>
        <end position="851"/>
    </location>
</feature>
<organism evidence="13 14">
    <name type="scientific">Ramazzottius varieornatus</name>
    <name type="common">Water bear</name>
    <name type="synonym">Tardigrade</name>
    <dbReference type="NCBI Taxonomy" id="947166"/>
    <lineage>
        <taxon>Eukaryota</taxon>
        <taxon>Metazoa</taxon>
        <taxon>Ecdysozoa</taxon>
        <taxon>Tardigrada</taxon>
        <taxon>Eutardigrada</taxon>
        <taxon>Parachela</taxon>
        <taxon>Hypsibioidea</taxon>
        <taxon>Ramazzottiidae</taxon>
        <taxon>Ramazzottius</taxon>
    </lineage>
</organism>
<dbReference type="Pfam" id="PF00839">
    <property type="entry name" value="Cys_rich_FGFR"/>
    <property type="match status" value="15"/>
</dbReference>
<evidence type="ECO:0000256" key="11">
    <source>
        <dbReference type="SAM" id="Phobius"/>
    </source>
</evidence>
<dbReference type="GO" id="GO:0000139">
    <property type="term" value="C:Golgi membrane"/>
    <property type="evidence" value="ECO:0007669"/>
    <property type="project" value="InterPro"/>
</dbReference>
<dbReference type="OrthoDB" id="2015434at2759"/>
<dbReference type="GO" id="GO:0017134">
    <property type="term" value="F:fibroblast growth factor binding"/>
    <property type="evidence" value="ECO:0007669"/>
    <property type="project" value="TreeGrafter"/>
</dbReference>
<protein>
    <recommendedName>
        <fullName evidence="15">Golgi apparatus protein 1</fullName>
    </recommendedName>
</protein>
<name>A0A1D1VB18_RAMVA</name>
<sequence>MMVYFPHLSLLTLVVTATTHSAARDIPAQNGDQPAAAGHQPIPNQPGRNNQNLQTTEDGEIVNLADHPACRGDVQRLCHNLGGQHGKDPQTEAKNSLDVLECFINHDDQAVSKECHQVMWEFKSNVTKDPRIADIAGAQCAEEIDKGGLKKCEQQKGDTGHYISCLVEEKTTIASPACLTFVNKVALVVFSDYRLVRNFAEACESDVKRLNCGHNDPKHQAGHSQGATLNCLVKHLEQEHMLKMQATQAKDAQAERTLREKGEITPECSHQVLRLLELQADDFHLDRALFFACRDDRENFCHDVQSGNGKVYQCLLTHKDHEQFSKECREQLVQREVAAQTDYKVDYGLGHMCQNELQQHQCMPPQGTDQGMQISYVILCLEGVIHKKGQQAIGAQCMQAVFYQRQAMMSDFNISPNIVVFCKPDIEQNCKNVHPKGIIHCLMGVAKEQVPVGTGEAAMMQSKISAPCSRELNNLLLGADIAGDVKVDTILYEACRNIIDGRCSQVKSNSHLIGCLMQQMQLPEMSDACEMRLLESHYFVTRDIRLDAELFEACKDEAVKVCGMEEGWTLEKQKEKEQQAPERGPLTFSCLYRHAFGSGADKTGLSQRCVDQVKTTLHQRALAMEIPPEVDVSCIHDLAYFCADKQYKKGQEFQCLQAHYNKLQKPCQAAVQHYTQAQAADVKLSATYRNCAPMLEKYCRGQLTKESTFDDAMDCLIPYKDEPEMSPQCMAEIHHYQLINIQEYQLNIRFKESCKEDIINFCSAETRDIGEVIVCLSSIFRDDTLSNSKQRISKACRSQLRHELLSRAQEASLDPMIKNACDQDIQKHCPPTVIDQGGVLECLRQKVNQLTSQCHKRLFKIEQLQAVDEHADYTLVQACRRVIEKKCRDVDGDQLLPCLIEAQKNGEVDPKCGKVIATRQLEEYKDVRLNPALYKVCNQDMQKHCKKELKKLLDQENEAKSEVEDDLMSCLKKHKKNLSAQCGNQIREMMKESAQNYKLDPKLADVCAQDIQMFSADQREEKGEVMEYLKGLMKEHKLKERCAMEVARRVAEGKADIYVDPILYSACQVDLNKLCYGIQPGEGRQFQCLTYALSDGREMSAACQLKMKERMQFVKYASEIYVPENLEELASSIVESPARYYFLSITGGFLLAVLVIGICCGRATKRVRRELKNR</sequence>
<evidence type="ECO:0000313" key="14">
    <source>
        <dbReference type="Proteomes" id="UP000186922"/>
    </source>
</evidence>
<keyword evidence="7" id="KW-0325">Glycoprotein</keyword>
<feature type="chain" id="PRO_5008898215" description="Golgi apparatus protein 1" evidence="12">
    <location>
        <begin position="24"/>
        <end position="1174"/>
    </location>
</feature>
<reference evidence="13 14" key="1">
    <citation type="journal article" date="2016" name="Nat. Commun.">
        <title>Extremotolerant tardigrade genome and improved radiotolerance of human cultured cells by tardigrade-unique protein.</title>
        <authorList>
            <person name="Hashimoto T."/>
            <person name="Horikawa D.D."/>
            <person name="Saito Y."/>
            <person name="Kuwahara H."/>
            <person name="Kozuka-Hata H."/>
            <person name="Shin-I T."/>
            <person name="Minakuchi Y."/>
            <person name="Ohishi K."/>
            <person name="Motoyama A."/>
            <person name="Aizu T."/>
            <person name="Enomoto A."/>
            <person name="Kondo K."/>
            <person name="Tanaka S."/>
            <person name="Hara Y."/>
            <person name="Koshikawa S."/>
            <person name="Sagara H."/>
            <person name="Miura T."/>
            <person name="Yokobori S."/>
            <person name="Miyagawa K."/>
            <person name="Suzuki Y."/>
            <person name="Kubo T."/>
            <person name="Oyama M."/>
            <person name="Kohara Y."/>
            <person name="Fujiyama A."/>
            <person name="Arakawa K."/>
            <person name="Katayama T."/>
            <person name="Toyoda A."/>
            <person name="Kunieda T."/>
        </authorList>
    </citation>
    <scope>NUCLEOTIDE SEQUENCE [LARGE SCALE GENOMIC DNA]</scope>
    <source>
        <strain evidence="13 14">YOKOZUNA-1</strain>
    </source>
</reference>
<dbReference type="InterPro" id="IPR001893">
    <property type="entry name" value="Cys-rich_GLG1_repeat"/>
</dbReference>
<evidence type="ECO:0000256" key="7">
    <source>
        <dbReference type="ARBA" id="ARBA00023180"/>
    </source>
</evidence>
<evidence type="ECO:0000256" key="8">
    <source>
        <dbReference type="PROSITE-ProRule" id="PRU00622"/>
    </source>
</evidence>
<dbReference type="STRING" id="947166.A0A1D1VB18"/>
<dbReference type="InterPro" id="IPR039728">
    <property type="entry name" value="GLG1"/>
</dbReference>
<comment type="subcellular location">
    <subcellularLocation>
        <location evidence="1">Membrane</location>
        <topology evidence="1">Single-pass type I membrane protein</topology>
    </subcellularLocation>
</comment>
<dbReference type="PANTHER" id="PTHR11884:SF1">
    <property type="entry name" value="GOLGI APPARATUS PROTEIN 1"/>
    <property type="match status" value="1"/>
</dbReference>
<keyword evidence="5 11" id="KW-1133">Transmembrane helix</keyword>
<evidence type="ECO:0000256" key="2">
    <source>
        <dbReference type="ARBA" id="ARBA00022692"/>
    </source>
</evidence>